<evidence type="ECO:0000313" key="2">
    <source>
        <dbReference type="Proteomes" id="UP000308600"/>
    </source>
</evidence>
<sequence>MAEDDLYNWVLSGCSTVPLSAYLSHLTPKTNCSLDSKLAITVSSTNHPPSTVRNPPSSAQSESDIPPNSIHRARYSRMPLRSTSSFSTESTTFDCPTPTRFPSTNEEM</sequence>
<accession>A0ACD3A0F8</accession>
<protein>
    <submittedName>
        <fullName evidence="1">Uncharacterized protein</fullName>
    </submittedName>
</protein>
<evidence type="ECO:0000313" key="1">
    <source>
        <dbReference type="EMBL" id="TFK59131.1"/>
    </source>
</evidence>
<proteinExistence type="predicted"/>
<gene>
    <name evidence="1" type="ORF">BDN72DRAFT_851442</name>
</gene>
<keyword evidence="2" id="KW-1185">Reference proteome</keyword>
<dbReference type="Proteomes" id="UP000308600">
    <property type="component" value="Unassembled WGS sequence"/>
</dbReference>
<name>A0ACD3A0F8_9AGAR</name>
<organism evidence="1 2">
    <name type="scientific">Pluteus cervinus</name>
    <dbReference type="NCBI Taxonomy" id="181527"/>
    <lineage>
        <taxon>Eukaryota</taxon>
        <taxon>Fungi</taxon>
        <taxon>Dikarya</taxon>
        <taxon>Basidiomycota</taxon>
        <taxon>Agaricomycotina</taxon>
        <taxon>Agaricomycetes</taxon>
        <taxon>Agaricomycetidae</taxon>
        <taxon>Agaricales</taxon>
        <taxon>Pluteineae</taxon>
        <taxon>Pluteaceae</taxon>
        <taxon>Pluteus</taxon>
    </lineage>
</organism>
<reference evidence="1 2" key="1">
    <citation type="journal article" date="2019" name="Nat. Ecol. Evol.">
        <title>Megaphylogeny resolves global patterns of mushroom evolution.</title>
        <authorList>
            <person name="Varga T."/>
            <person name="Krizsan K."/>
            <person name="Foldi C."/>
            <person name="Dima B."/>
            <person name="Sanchez-Garcia M."/>
            <person name="Sanchez-Ramirez S."/>
            <person name="Szollosi G.J."/>
            <person name="Szarkandi J.G."/>
            <person name="Papp V."/>
            <person name="Albert L."/>
            <person name="Andreopoulos W."/>
            <person name="Angelini C."/>
            <person name="Antonin V."/>
            <person name="Barry K.W."/>
            <person name="Bougher N.L."/>
            <person name="Buchanan P."/>
            <person name="Buyck B."/>
            <person name="Bense V."/>
            <person name="Catcheside P."/>
            <person name="Chovatia M."/>
            <person name="Cooper J."/>
            <person name="Damon W."/>
            <person name="Desjardin D."/>
            <person name="Finy P."/>
            <person name="Geml J."/>
            <person name="Haridas S."/>
            <person name="Hughes K."/>
            <person name="Justo A."/>
            <person name="Karasinski D."/>
            <person name="Kautmanova I."/>
            <person name="Kiss B."/>
            <person name="Kocsube S."/>
            <person name="Kotiranta H."/>
            <person name="LaButti K.M."/>
            <person name="Lechner B.E."/>
            <person name="Liimatainen K."/>
            <person name="Lipzen A."/>
            <person name="Lukacs Z."/>
            <person name="Mihaltcheva S."/>
            <person name="Morgado L.N."/>
            <person name="Niskanen T."/>
            <person name="Noordeloos M.E."/>
            <person name="Ohm R.A."/>
            <person name="Ortiz-Santana B."/>
            <person name="Ovrebo C."/>
            <person name="Racz N."/>
            <person name="Riley R."/>
            <person name="Savchenko A."/>
            <person name="Shiryaev A."/>
            <person name="Soop K."/>
            <person name="Spirin V."/>
            <person name="Szebenyi C."/>
            <person name="Tomsovsky M."/>
            <person name="Tulloss R.E."/>
            <person name="Uehling J."/>
            <person name="Grigoriev I.V."/>
            <person name="Vagvolgyi C."/>
            <person name="Papp T."/>
            <person name="Martin F.M."/>
            <person name="Miettinen O."/>
            <person name="Hibbett D.S."/>
            <person name="Nagy L.G."/>
        </authorList>
    </citation>
    <scope>NUCLEOTIDE SEQUENCE [LARGE SCALE GENOMIC DNA]</scope>
    <source>
        <strain evidence="1 2">NL-1719</strain>
    </source>
</reference>
<dbReference type="EMBL" id="ML209072">
    <property type="protein sequence ID" value="TFK59131.1"/>
    <property type="molecule type" value="Genomic_DNA"/>
</dbReference>